<dbReference type="PIRSF" id="PIRSF039090">
    <property type="entry name" value="Flis"/>
    <property type="match status" value="1"/>
</dbReference>
<evidence type="ECO:0000256" key="3">
    <source>
        <dbReference type="ARBA" id="ARBA00022490"/>
    </source>
</evidence>
<proteinExistence type="inferred from homology"/>
<keyword evidence="7" id="KW-0282">Flagellum</keyword>
<keyword evidence="4 6" id="KW-1005">Bacterial flagellum biogenesis</keyword>
<dbReference type="PANTHER" id="PTHR34773:SF1">
    <property type="entry name" value="FLAGELLAR SECRETION CHAPERONE FLIS"/>
    <property type="match status" value="1"/>
</dbReference>
<dbReference type="SUPFAM" id="SSF101116">
    <property type="entry name" value="Flagellar export chaperone FliS"/>
    <property type="match status" value="1"/>
</dbReference>
<sequence length="144" mass="16421">MNPYQKGNQAYKKAAVTTQDQATLILMLYDGAIRFLKTALVKLEKKDLEQTHVHIVKAKDIVSELMASLKVEQAGEIGQNLHRLYGYIFNRLIDANIQKNQAFIEESIELLDELRLGWQGLINQRKNQVIPQTRSEAKTVKVEG</sequence>
<keyword evidence="3 6" id="KW-0963">Cytoplasm</keyword>
<protein>
    <recommendedName>
        <fullName evidence="6">Flagellar secretion chaperone FliS</fullName>
    </recommendedName>
</protein>
<dbReference type="AlphaFoldDB" id="A0A1F6GAK0"/>
<dbReference type="InterPro" id="IPR036584">
    <property type="entry name" value="FliS_sf"/>
</dbReference>
<dbReference type="Gene3D" id="1.20.120.340">
    <property type="entry name" value="Flagellar protein FliS"/>
    <property type="match status" value="1"/>
</dbReference>
<comment type="caution">
    <text evidence="7">The sequence shown here is derived from an EMBL/GenBank/DDBJ whole genome shotgun (WGS) entry which is preliminary data.</text>
</comment>
<gene>
    <name evidence="7" type="ORF">A2527_08105</name>
</gene>
<dbReference type="Pfam" id="PF02561">
    <property type="entry name" value="FliS"/>
    <property type="match status" value="1"/>
</dbReference>
<dbReference type="CDD" id="cd16098">
    <property type="entry name" value="FliS"/>
    <property type="match status" value="1"/>
</dbReference>
<name>A0A1F6GAK0_9PROT</name>
<dbReference type="GO" id="GO:0044780">
    <property type="term" value="P:bacterial-type flagellum assembly"/>
    <property type="evidence" value="ECO:0007669"/>
    <property type="project" value="InterPro"/>
</dbReference>
<evidence type="ECO:0000256" key="6">
    <source>
        <dbReference type="PIRNR" id="PIRNR039090"/>
    </source>
</evidence>
<dbReference type="GO" id="GO:0005829">
    <property type="term" value="C:cytosol"/>
    <property type="evidence" value="ECO:0007669"/>
    <property type="project" value="UniProtKB-SubCell"/>
</dbReference>
<evidence type="ECO:0000313" key="8">
    <source>
        <dbReference type="Proteomes" id="UP000178449"/>
    </source>
</evidence>
<dbReference type="EMBL" id="MFNE01000026">
    <property type="protein sequence ID" value="OGG95124.1"/>
    <property type="molecule type" value="Genomic_DNA"/>
</dbReference>
<evidence type="ECO:0000256" key="1">
    <source>
        <dbReference type="ARBA" id="ARBA00004514"/>
    </source>
</evidence>
<keyword evidence="5" id="KW-0143">Chaperone</keyword>
<keyword evidence="7" id="KW-0969">Cilium</keyword>
<accession>A0A1F6GAK0</accession>
<organism evidence="7 8">
    <name type="scientific">Candidatus Lambdaproteobacteria bacterium RIFOXYD2_FULL_50_16</name>
    <dbReference type="NCBI Taxonomy" id="1817772"/>
    <lineage>
        <taxon>Bacteria</taxon>
        <taxon>Pseudomonadati</taxon>
        <taxon>Pseudomonadota</taxon>
        <taxon>Candidatus Lambdaproteobacteria</taxon>
    </lineage>
</organism>
<comment type="similarity">
    <text evidence="2 6">Belongs to the FliS family.</text>
</comment>
<dbReference type="PANTHER" id="PTHR34773">
    <property type="entry name" value="FLAGELLAR SECRETION CHAPERONE FLIS"/>
    <property type="match status" value="1"/>
</dbReference>
<dbReference type="STRING" id="1817772.A2527_08105"/>
<dbReference type="NCBIfam" id="TIGR00208">
    <property type="entry name" value="fliS"/>
    <property type="match status" value="1"/>
</dbReference>
<keyword evidence="7" id="KW-0966">Cell projection</keyword>
<dbReference type="Proteomes" id="UP000178449">
    <property type="component" value="Unassembled WGS sequence"/>
</dbReference>
<dbReference type="InterPro" id="IPR003713">
    <property type="entry name" value="FliS"/>
</dbReference>
<comment type="subcellular location">
    <subcellularLocation>
        <location evidence="1 6">Cytoplasm</location>
        <location evidence="1 6">Cytosol</location>
    </subcellularLocation>
</comment>
<reference evidence="7 8" key="1">
    <citation type="journal article" date="2016" name="Nat. Commun.">
        <title>Thousands of microbial genomes shed light on interconnected biogeochemical processes in an aquifer system.</title>
        <authorList>
            <person name="Anantharaman K."/>
            <person name="Brown C.T."/>
            <person name="Hug L.A."/>
            <person name="Sharon I."/>
            <person name="Castelle C.J."/>
            <person name="Probst A.J."/>
            <person name="Thomas B.C."/>
            <person name="Singh A."/>
            <person name="Wilkins M.J."/>
            <person name="Karaoz U."/>
            <person name="Brodie E.L."/>
            <person name="Williams K.H."/>
            <person name="Hubbard S.S."/>
            <person name="Banfield J.F."/>
        </authorList>
    </citation>
    <scope>NUCLEOTIDE SEQUENCE [LARGE SCALE GENOMIC DNA]</scope>
</reference>
<dbReference type="GO" id="GO:0071973">
    <property type="term" value="P:bacterial-type flagellum-dependent cell motility"/>
    <property type="evidence" value="ECO:0007669"/>
    <property type="project" value="TreeGrafter"/>
</dbReference>
<evidence type="ECO:0000256" key="5">
    <source>
        <dbReference type="ARBA" id="ARBA00023186"/>
    </source>
</evidence>
<evidence type="ECO:0000313" key="7">
    <source>
        <dbReference type="EMBL" id="OGG95124.1"/>
    </source>
</evidence>
<evidence type="ECO:0000256" key="4">
    <source>
        <dbReference type="ARBA" id="ARBA00022795"/>
    </source>
</evidence>
<evidence type="ECO:0000256" key="2">
    <source>
        <dbReference type="ARBA" id="ARBA00008787"/>
    </source>
</evidence>